<reference evidence="1 2" key="1">
    <citation type="journal article" date="2017" name="G3 (Bethesda)">
        <title>The Physical Genome Mapping of Anopheles albimanus Corrected Scaffold Misassemblies and Identified Interarm Rearrangements in Genus Anopheles.</title>
        <authorList>
            <person name="Artemov G.N."/>
            <person name="Peery A.N."/>
            <person name="Jiang X."/>
            <person name="Tu Z."/>
            <person name="Stegniy V.N."/>
            <person name="Sharakhova M.V."/>
            <person name="Sharakhov I.V."/>
        </authorList>
    </citation>
    <scope>NUCLEOTIDE SEQUENCE [LARGE SCALE GENOMIC DNA]</scope>
    <source>
        <strain evidence="1 2">ALBI9_A</strain>
    </source>
</reference>
<sequence>RPLSFFSQHSGTGIGRTFTKLHEANTEIPKRERTSSVARMKTRPPDGVLSELRVAVPEYINYQKFEWLSLQPSTKNSLDVRY</sequence>
<dbReference type="VEuPathDB" id="VectorBase:AALB014371"/>
<proteinExistence type="predicted"/>
<name>A0A182FXK1_ANOAL</name>
<dbReference type="EnsemblMetazoa" id="AALB014371-RA">
    <property type="protein sequence ID" value="AALB014371-PA"/>
    <property type="gene ID" value="AALB014371"/>
</dbReference>
<organism evidence="1 2">
    <name type="scientific">Anopheles albimanus</name>
    <name type="common">New world malaria mosquito</name>
    <dbReference type="NCBI Taxonomy" id="7167"/>
    <lineage>
        <taxon>Eukaryota</taxon>
        <taxon>Metazoa</taxon>
        <taxon>Ecdysozoa</taxon>
        <taxon>Arthropoda</taxon>
        <taxon>Hexapoda</taxon>
        <taxon>Insecta</taxon>
        <taxon>Pterygota</taxon>
        <taxon>Neoptera</taxon>
        <taxon>Endopterygota</taxon>
        <taxon>Diptera</taxon>
        <taxon>Nematocera</taxon>
        <taxon>Culicoidea</taxon>
        <taxon>Culicidae</taxon>
        <taxon>Anophelinae</taxon>
        <taxon>Anopheles</taxon>
    </lineage>
</organism>
<dbReference type="AlphaFoldDB" id="A0A182FXK1"/>
<protein>
    <submittedName>
        <fullName evidence="1">Uncharacterized protein</fullName>
    </submittedName>
</protein>
<keyword evidence="2" id="KW-1185">Reference proteome</keyword>
<evidence type="ECO:0000313" key="2">
    <source>
        <dbReference type="Proteomes" id="UP000069272"/>
    </source>
</evidence>
<reference evidence="1" key="2">
    <citation type="submission" date="2022-08" db="UniProtKB">
        <authorList>
            <consortium name="EnsemblMetazoa"/>
        </authorList>
    </citation>
    <scope>IDENTIFICATION</scope>
    <source>
        <strain evidence="1">STECLA/ALBI9_A</strain>
    </source>
</reference>
<accession>A0A182FXK1</accession>
<dbReference type="Proteomes" id="UP000069272">
    <property type="component" value="Chromosome 3R"/>
</dbReference>
<evidence type="ECO:0000313" key="1">
    <source>
        <dbReference type="EnsemblMetazoa" id="AALB014371-PA"/>
    </source>
</evidence>